<dbReference type="Proteomes" id="UP000276215">
    <property type="component" value="Unassembled WGS sequence"/>
</dbReference>
<evidence type="ECO:0000313" key="2">
    <source>
        <dbReference type="Proteomes" id="UP000276215"/>
    </source>
</evidence>
<accession>A0A3N4IW77</accession>
<sequence length="304" mass="35149">MLRMCLHASWHVAGQLSVIEPRTFSIPQPQHGLHPGYMVDLKELDDEAFTDPEFEEGNEEQVFQVLKTNIEPETEMLVMELNLDYQIAGQPGSDSETDTCSLFHLPKDQKKVLWILMDEKLEHPRWNEKGHGWFVVLAALPAKIQGSRQWQKNRKVGSHYMSNWEWGEIVAAFSLAKPEPPTPRQMAMLFTTFTCLGPIARTCLESISVMSDDDYNHNLKTYLGHVDREIDTFIWQEGYLMVEGTIHQEGSHKIAIIDPSDVGWSYEARITTRWIAHKVFEKAHRKSQLNCFELYKYLTCQDPL</sequence>
<reference evidence="1 2" key="1">
    <citation type="journal article" date="2018" name="Nat. Ecol. Evol.">
        <title>Pezizomycetes genomes reveal the molecular basis of ectomycorrhizal truffle lifestyle.</title>
        <authorList>
            <person name="Murat C."/>
            <person name="Payen T."/>
            <person name="Noel B."/>
            <person name="Kuo A."/>
            <person name="Morin E."/>
            <person name="Chen J."/>
            <person name="Kohler A."/>
            <person name="Krizsan K."/>
            <person name="Balestrini R."/>
            <person name="Da Silva C."/>
            <person name="Montanini B."/>
            <person name="Hainaut M."/>
            <person name="Levati E."/>
            <person name="Barry K.W."/>
            <person name="Belfiori B."/>
            <person name="Cichocki N."/>
            <person name="Clum A."/>
            <person name="Dockter R.B."/>
            <person name="Fauchery L."/>
            <person name="Guy J."/>
            <person name="Iotti M."/>
            <person name="Le Tacon F."/>
            <person name="Lindquist E.A."/>
            <person name="Lipzen A."/>
            <person name="Malagnac F."/>
            <person name="Mello A."/>
            <person name="Molinier V."/>
            <person name="Miyauchi S."/>
            <person name="Poulain J."/>
            <person name="Riccioni C."/>
            <person name="Rubini A."/>
            <person name="Sitrit Y."/>
            <person name="Splivallo R."/>
            <person name="Traeger S."/>
            <person name="Wang M."/>
            <person name="Zifcakova L."/>
            <person name="Wipf D."/>
            <person name="Zambonelli A."/>
            <person name="Paolocci F."/>
            <person name="Nowrousian M."/>
            <person name="Ottonello S."/>
            <person name="Baldrian P."/>
            <person name="Spatafora J.W."/>
            <person name="Henrissat B."/>
            <person name="Nagy L.G."/>
            <person name="Aury J.M."/>
            <person name="Wincker P."/>
            <person name="Grigoriev I.V."/>
            <person name="Bonfante P."/>
            <person name="Martin F.M."/>
        </authorList>
    </citation>
    <scope>NUCLEOTIDE SEQUENCE [LARGE SCALE GENOMIC DNA]</scope>
    <source>
        <strain evidence="1 2">120613-1</strain>
    </source>
</reference>
<keyword evidence="2" id="KW-1185">Reference proteome</keyword>
<proteinExistence type="predicted"/>
<gene>
    <name evidence="1" type="ORF">L873DRAFT_1795603</name>
</gene>
<name>A0A3N4IW77_9PEZI</name>
<organism evidence="1 2">
    <name type="scientific">Choiromyces venosus 120613-1</name>
    <dbReference type="NCBI Taxonomy" id="1336337"/>
    <lineage>
        <taxon>Eukaryota</taxon>
        <taxon>Fungi</taxon>
        <taxon>Dikarya</taxon>
        <taxon>Ascomycota</taxon>
        <taxon>Pezizomycotina</taxon>
        <taxon>Pezizomycetes</taxon>
        <taxon>Pezizales</taxon>
        <taxon>Tuberaceae</taxon>
        <taxon>Choiromyces</taxon>
    </lineage>
</organism>
<evidence type="ECO:0000313" key="1">
    <source>
        <dbReference type="EMBL" id="RPA90239.1"/>
    </source>
</evidence>
<protein>
    <submittedName>
        <fullName evidence="1">Uncharacterized protein</fullName>
    </submittedName>
</protein>
<dbReference type="EMBL" id="ML120533">
    <property type="protein sequence ID" value="RPA90239.1"/>
    <property type="molecule type" value="Genomic_DNA"/>
</dbReference>
<dbReference type="AlphaFoldDB" id="A0A3N4IW77"/>
<dbReference type="OrthoDB" id="5365583at2759"/>